<sequence>MDDSPKIQDLKGKNIHNISTGTPLMRQYGEVKSKYPDSIVLFRM</sequence>
<evidence type="ECO:0000259" key="1">
    <source>
        <dbReference type="Pfam" id="PF01624"/>
    </source>
</evidence>
<accession>A0A382TEC8</accession>
<feature type="domain" description="DNA mismatch repair protein MutS-like N-terminal" evidence="1">
    <location>
        <begin position="22"/>
        <end position="44"/>
    </location>
</feature>
<dbReference type="InterPro" id="IPR007695">
    <property type="entry name" value="DNA_mismatch_repair_MutS-lik_N"/>
</dbReference>
<feature type="non-terminal residue" evidence="2">
    <location>
        <position position="44"/>
    </location>
</feature>
<dbReference type="SUPFAM" id="SSF55271">
    <property type="entry name" value="DNA repair protein MutS, domain I"/>
    <property type="match status" value="1"/>
</dbReference>
<name>A0A382TEC8_9ZZZZ</name>
<dbReference type="Pfam" id="PF01624">
    <property type="entry name" value="MutS_I"/>
    <property type="match status" value="1"/>
</dbReference>
<organism evidence="2">
    <name type="scientific">marine metagenome</name>
    <dbReference type="NCBI Taxonomy" id="408172"/>
    <lineage>
        <taxon>unclassified sequences</taxon>
        <taxon>metagenomes</taxon>
        <taxon>ecological metagenomes</taxon>
    </lineage>
</organism>
<protein>
    <recommendedName>
        <fullName evidence="1">DNA mismatch repair protein MutS-like N-terminal domain-containing protein</fullName>
    </recommendedName>
</protein>
<proteinExistence type="predicted"/>
<dbReference type="GO" id="GO:0030983">
    <property type="term" value="F:mismatched DNA binding"/>
    <property type="evidence" value="ECO:0007669"/>
    <property type="project" value="InterPro"/>
</dbReference>
<reference evidence="2" key="1">
    <citation type="submission" date="2018-05" db="EMBL/GenBank/DDBJ databases">
        <authorList>
            <person name="Lanie J.A."/>
            <person name="Ng W.-L."/>
            <person name="Kazmierczak K.M."/>
            <person name="Andrzejewski T.M."/>
            <person name="Davidsen T.M."/>
            <person name="Wayne K.J."/>
            <person name="Tettelin H."/>
            <person name="Glass J.I."/>
            <person name="Rusch D."/>
            <person name="Podicherti R."/>
            <person name="Tsui H.-C.T."/>
            <person name="Winkler M.E."/>
        </authorList>
    </citation>
    <scope>NUCLEOTIDE SEQUENCE</scope>
</reference>
<dbReference type="AlphaFoldDB" id="A0A382TEC8"/>
<evidence type="ECO:0000313" key="2">
    <source>
        <dbReference type="EMBL" id="SVD19837.1"/>
    </source>
</evidence>
<dbReference type="EMBL" id="UINC01135592">
    <property type="protein sequence ID" value="SVD19837.1"/>
    <property type="molecule type" value="Genomic_DNA"/>
</dbReference>
<dbReference type="GO" id="GO:0006298">
    <property type="term" value="P:mismatch repair"/>
    <property type="evidence" value="ECO:0007669"/>
    <property type="project" value="InterPro"/>
</dbReference>
<gene>
    <name evidence="2" type="ORF">METZ01_LOCUS372691</name>
</gene>
<dbReference type="Gene3D" id="3.40.1170.10">
    <property type="entry name" value="DNA repair protein MutS, domain I"/>
    <property type="match status" value="1"/>
</dbReference>
<dbReference type="GO" id="GO:0005524">
    <property type="term" value="F:ATP binding"/>
    <property type="evidence" value="ECO:0007669"/>
    <property type="project" value="InterPro"/>
</dbReference>
<dbReference type="InterPro" id="IPR016151">
    <property type="entry name" value="DNA_mismatch_repair_MutS_N"/>
</dbReference>